<keyword evidence="1" id="KW-0175">Coiled coil</keyword>
<name>A0A3L6LEZ7_9TRYP</name>
<dbReference type="Proteomes" id="UP000266743">
    <property type="component" value="Chromosome 3"/>
</dbReference>
<dbReference type="AlphaFoldDB" id="A0A3L6LEZ7"/>
<evidence type="ECO:0000313" key="2">
    <source>
        <dbReference type="EMBL" id="RHW73937.1"/>
    </source>
</evidence>
<reference evidence="2 3" key="1">
    <citation type="submission" date="2018-09" db="EMBL/GenBank/DDBJ databases">
        <title>whole genome sequence of T. equiperdum IVM-t1 strain.</title>
        <authorList>
            <person name="Suganuma K."/>
        </authorList>
    </citation>
    <scope>NUCLEOTIDE SEQUENCE [LARGE SCALE GENOMIC DNA]</scope>
    <source>
        <strain evidence="2 3">IVM-t1</strain>
    </source>
</reference>
<protein>
    <submittedName>
        <fullName evidence="2">Uncharacterized protein</fullName>
    </submittedName>
</protein>
<proteinExistence type="predicted"/>
<comment type="caution">
    <text evidence="2">The sequence shown here is derived from an EMBL/GenBank/DDBJ whole genome shotgun (WGS) entry which is preliminary data.</text>
</comment>
<evidence type="ECO:0000256" key="1">
    <source>
        <dbReference type="SAM" id="Coils"/>
    </source>
</evidence>
<organism evidence="2 3">
    <name type="scientific">Trypanosoma brucei equiperdum</name>
    <dbReference type="NCBI Taxonomy" id="630700"/>
    <lineage>
        <taxon>Eukaryota</taxon>
        <taxon>Discoba</taxon>
        <taxon>Euglenozoa</taxon>
        <taxon>Kinetoplastea</taxon>
        <taxon>Metakinetoplastina</taxon>
        <taxon>Trypanosomatida</taxon>
        <taxon>Trypanosomatidae</taxon>
        <taxon>Trypanosoma</taxon>
    </lineage>
</organism>
<dbReference type="EMBL" id="QSBY01000003">
    <property type="protein sequence ID" value="RHW73937.1"/>
    <property type="molecule type" value="Genomic_DNA"/>
</dbReference>
<sequence length="222" mass="25084">MLQLTVEDLTPEAIAALEVQCKAQAEKVNQLEEAMGLLQKELDDARKKHRSTSKAVQWRRLMAEVENDEDIANITVMMQEALADFYKTMQPPDDYDESREGISFCDTDDYADLTSVETKVDECLLAIRKLVGENCASPEDDGDRRHQRRRALLMLLVLTINAARITDTPTEDAASLMEEQQDNIASLWQTLLHTDSGLVEAEKSEWKDIVSTFLGPPYDTSM</sequence>
<accession>A0A3L6LEZ7</accession>
<evidence type="ECO:0000313" key="3">
    <source>
        <dbReference type="Proteomes" id="UP000266743"/>
    </source>
</evidence>
<feature type="coiled-coil region" evidence="1">
    <location>
        <begin position="14"/>
        <end position="48"/>
    </location>
</feature>
<gene>
    <name evidence="2" type="ORF">DPX39_030041900</name>
</gene>